<protein>
    <recommendedName>
        <fullName evidence="3">SGNH hydrolase-type esterase domain-containing protein</fullName>
    </recommendedName>
</protein>
<evidence type="ECO:0000313" key="1">
    <source>
        <dbReference type="EMBL" id="KKT57838.1"/>
    </source>
</evidence>
<reference evidence="1 2" key="1">
    <citation type="journal article" date="2015" name="Nature">
        <title>rRNA introns, odd ribosomes, and small enigmatic genomes across a large radiation of phyla.</title>
        <authorList>
            <person name="Brown C.T."/>
            <person name="Hug L.A."/>
            <person name="Thomas B.C."/>
            <person name="Sharon I."/>
            <person name="Castelle C.J."/>
            <person name="Singh A."/>
            <person name="Wilkins M.J."/>
            <person name="Williams K.H."/>
            <person name="Banfield J.F."/>
        </authorList>
    </citation>
    <scope>NUCLEOTIDE SEQUENCE [LARGE SCALE GENOMIC DNA]</scope>
</reference>
<dbReference type="AlphaFoldDB" id="A0A0G1IG70"/>
<dbReference type="InterPro" id="IPR036514">
    <property type="entry name" value="SGNH_hydro_sf"/>
</dbReference>
<proteinExistence type="predicted"/>
<evidence type="ECO:0000313" key="2">
    <source>
        <dbReference type="Proteomes" id="UP000033977"/>
    </source>
</evidence>
<gene>
    <name evidence="1" type="ORF">UW49_C0001G0022</name>
</gene>
<evidence type="ECO:0008006" key="3">
    <source>
        <dbReference type="Google" id="ProtNLM"/>
    </source>
</evidence>
<organism evidence="1 2">
    <name type="scientific">Candidatus Giovannonibacteria bacterium GW2011_GWB1_44_23</name>
    <dbReference type="NCBI Taxonomy" id="1618652"/>
    <lineage>
        <taxon>Bacteria</taxon>
        <taxon>Candidatus Giovannoniibacteriota</taxon>
    </lineage>
</organism>
<comment type="caution">
    <text evidence="1">The sequence shown here is derived from an EMBL/GenBank/DDBJ whole genome shotgun (WGS) entry which is preliminary data.</text>
</comment>
<accession>A0A0G1IG70</accession>
<name>A0A0G1IG70_9BACT</name>
<dbReference type="SUPFAM" id="SSF52266">
    <property type="entry name" value="SGNH hydrolase"/>
    <property type="match status" value="1"/>
</dbReference>
<dbReference type="Gene3D" id="3.40.50.1110">
    <property type="entry name" value="SGNH hydrolase"/>
    <property type="match status" value="1"/>
</dbReference>
<dbReference type="Proteomes" id="UP000033977">
    <property type="component" value="Unassembled WGS sequence"/>
</dbReference>
<dbReference type="EMBL" id="LCIN01000001">
    <property type="protein sequence ID" value="KKT57838.1"/>
    <property type="molecule type" value="Genomic_DNA"/>
</dbReference>
<sequence length="298" mass="33620">MKKFLINLLIFAAINLFLAVAYLVITQNLYSYHNWETKSVLLAVPKNKNYDLVILGASNGRSLSDAKNHLLVEKILGKKIFNLSKAAAGPIPEKAYLRYFYENGNSAKKIVYFLNPYAFYSDAWNEKLAFLNAEPLYLKFFEIAVKNGSSKEVLLSYVRSKFTLSWLAGIKPLPENSGPDDELTKIDSEQVQNQLKFLYPNGLDKAAFSRYTDTLKKIVELAHKNNSELIFAFPPTLVNEQPGKEEVKNFVLALGKENAGVRFFDWSQTIGDIRLYMDLDHLNAAGVGVFAKLIAESL</sequence>